<dbReference type="Gene3D" id="3.40.50.200">
    <property type="entry name" value="Peptidase S8/S53 domain"/>
    <property type="match status" value="1"/>
</dbReference>
<dbReference type="PROSITE" id="PS51892">
    <property type="entry name" value="SUBTILASE"/>
    <property type="match status" value="1"/>
</dbReference>
<dbReference type="PROSITE" id="PS00138">
    <property type="entry name" value="SUBTILASE_SER"/>
    <property type="match status" value="1"/>
</dbReference>
<dbReference type="AlphaFoldDB" id="A0A6J4JGS4"/>
<dbReference type="InterPro" id="IPR036852">
    <property type="entry name" value="Peptidase_S8/S53_dom_sf"/>
</dbReference>
<evidence type="ECO:0000256" key="4">
    <source>
        <dbReference type="ARBA" id="ARBA00022825"/>
    </source>
</evidence>
<feature type="domain" description="Peptidase S8/S53" evidence="6">
    <location>
        <begin position="146"/>
        <end position="417"/>
    </location>
</feature>
<feature type="active site" description="Charge relay system" evidence="5">
    <location>
        <position position="371"/>
    </location>
</feature>
<gene>
    <name evidence="7" type="ORF">AVDCRST_MAG56-3643</name>
</gene>
<keyword evidence="3 5" id="KW-0378">Hydrolase</keyword>
<organism evidence="7">
    <name type="scientific">uncultured Cytophagales bacterium</name>
    <dbReference type="NCBI Taxonomy" id="158755"/>
    <lineage>
        <taxon>Bacteria</taxon>
        <taxon>Pseudomonadati</taxon>
        <taxon>Bacteroidota</taxon>
        <taxon>Sphingobacteriia</taxon>
        <taxon>Sphingobacteriales</taxon>
        <taxon>environmental samples</taxon>
    </lineage>
</organism>
<feature type="active site" description="Charge relay system" evidence="5">
    <location>
        <position position="201"/>
    </location>
</feature>
<evidence type="ECO:0000313" key="7">
    <source>
        <dbReference type="EMBL" id="CAA9279671.1"/>
    </source>
</evidence>
<dbReference type="GO" id="GO:0006508">
    <property type="term" value="P:proteolysis"/>
    <property type="evidence" value="ECO:0007669"/>
    <property type="project" value="UniProtKB-KW"/>
</dbReference>
<evidence type="ECO:0000256" key="5">
    <source>
        <dbReference type="PROSITE-ProRule" id="PRU01240"/>
    </source>
</evidence>
<feature type="active site" description="Charge relay system" evidence="5">
    <location>
        <position position="155"/>
    </location>
</feature>
<proteinExistence type="inferred from homology"/>
<accession>A0A6J4JGS4</accession>
<keyword evidence="2 5" id="KW-0645">Protease</keyword>
<dbReference type="Pfam" id="PF00082">
    <property type="entry name" value="Peptidase_S8"/>
    <property type="match status" value="1"/>
</dbReference>
<sequence>MKNFLITVLAFLSVELAGAQPKYWISFTGKPAAVPGRPYVSEAAVRNRQLLGLPVCQPTDVPVPAGYLARLRQVGVQPVHLSKWLNAASAYLDADQLAAVRGLPFVREVTPIAGELIPAGTPEPEFISTVLTQIGAGEFIANGLTGKDVKVGVIDVGFYGLTTNRSLGHLLQEERIKDVKDYITPSRTEHFTENETHSDYHGAEVLQMLTGYDPDRKMQYGLATGAHFYLARTDHGIREARTEEDNWIAAVERLDSLGVRLVNTSLGYALGFSNPKENYKPSEMNGRTSKISRAAQVAVEEKGMLIVVSAGNEGDDARWRVVSTPADAQGVLSVGATKAKSRDKMSYSSIGPDFLPYLKPNVACFAPNGTSFAAPVITGFAACLIEKNPSLTNRQLVRIIEQSAHLYPYGNTYVGYGVPDARKAMALAGDSTLTLNNVKEVRTKGNTYAYAVTQPGTEKGVVFHKKNATVVLRQELLVVDEGKLNIRRESGETRTTLDLGTEVVEVFWE</sequence>
<evidence type="ECO:0000256" key="3">
    <source>
        <dbReference type="ARBA" id="ARBA00022801"/>
    </source>
</evidence>
<dbReference type="PANTHER" id="PTHR43806:SF67">
    <property type="entry name" value="EGF-LIKE DOMAIN-CONTAINING PROTEIN"/>
    <property type="match status" value="1"/>
</dbReference>
<protein>
    <submittedName>
        <fullName evidence="7">Subtilisin-like serine proteases</fullName>
    </submittedName>
</protein>
<name>A0A6J4JGS4_9SPHI</name>
<dbReference type="InterPro" id="IPR023828">
    <property type="entry name" value="Peptidase_S8_Ser-AS"/>
</dbReference>
<evidence type="ECO:0000256" key="2">
    <source>
        <dbReference type="ARBA" id="ARBA00022670"/>
    </source>
</evidence>
<dbReference type="PANTHER" id="PTHR43806">
    <property type="entry name" value="PEPTIDASE S8"/>
    <property type="match status" value="1"/>
</dbReference>
<keyword evidence="4 5" id="KW-0720">Serine protease</keyword>
<evidence type="ECO:0000259" key="6">
    <source>
        <dbReference type="Pfam" id="PF00082"/>
    </source>
</evidence>
<evidence type="ECO:0000256" key="1">
    <source>
        <dbReference type="ARBA" id="ARBA00011073"/>
    </source>
</evidence>
<dbReference type="InterPro" id="IPR050131">
    <property type="entry name" value="Peptidase_S8_subtilisin-like"/>
</dbReference>
<dbReference type="SUPFAM" id="SSF52743">
    <property type="entry name" value="Subtilisin-like"/>
    <property type="match status" value="1"/>
</dbReference>
<dbReference type="EMBL" id="CADCTQ010000304">
    <property type="protein sequence ID" value="CAA9279671.1"/>
    <property type="molecule type" value="Genomic_DNA"/>
</dbReference>
<dbReference type="InterPro" id="IPR000209">
    <property type="entry name" value="Peptidase_S8/S53_dom"/>
</dbReference>
<dbReference type="GO" id="GO:0004252">
    <property type="term" value="F:serine-type endopeptidase activity"/>
    <property type="evidence" value="ECO:0007669"/>
    <property type="project" value="UniProtKB-UniRule"/>
</dbReference>
<comment type="similarity">
    <text evidence="1 5">Belongs to the peptidase S8 family.</text>
</comment>
<reference evidence="7" key="1">
    <citation type="submission" date="2020-02" db="EMBL/GenBank/DDBJ databases">
        <authorList>
            <person name="Meier V. D."/>
        </authorList>
    </citation>
    <scope>NUCLEOTIDE SEQUENCE</scope>
    <source>
        <strain evidence="7">AVDCRST_MAG56</strain>
    </source>
</reference>